<keyword evidence="4" id="KW-0809">Transit peptide</keyword>
<dbReference type="GO" id="GO:0004022">
    <property type="term" value="F:alcohol dehydrogenase (NAD+) activity"/>
    <property type="evidence" value="ECO:0007669"/>
    <property type="project" value="InterPro"/>
</dbReference>
<evidence type="ECO:0000259" key="9">
    <source>
        <dbReference type="Pfam" id="PF25137"/>
    </source>
</evidence>
<dbReference type="PANTHER" id="PTHR11496:SF83">
    <property type="entry name" value="HYDROXYACID-OXOACID TRANSHYDROGENASE, MITOCHONDRIAL"/>
    <property type="match status" value="1"/>
</dbReference>
<dbReference type="GO" id="GO:0047988">
    <property type="term" value="F:hydroxyacid-oxoacid transhydrogenase activity"/>
    <property type="evidence" value="ECO:0007669"/>
    <property type="project" value="UniProtKB-EC"/>
</dbReference>
<evidence type="ECO:0000256" key="1">
    <source>
        <dbReference type="ARBA" id="ARBA00000813"/>
    </source>
</evidence>
<dbReference type="EMBL" id="CP015285">
    <property type="protein sequence ID" value="ANC90672.1"/>
    <property type="molecule type" value="Genomic_DNA"/>
</dbReference>
<feature type="domain" description="Alcohol dehydrogenase iron-type/glycerol dehydrogenase GldA" evidence="8">
    <location>
        <begin position="26"/>
        <end position="197"/>
    </location>
</feature>
<evidence type="ECO:0000256" key="3">
    <source>
        <dbReference type="ARBA" id="ARBA00013182"/>
    </source>
</evidence>
<keyword evidence="5" id="KW-0560">Oxidoreductase</keyword>
<accession>A0A160JD89</accession>
<evidence type="ECO:0000256" key="5">
    <source>
        <dbReference type="ARBA" id="ARBA00023002"/>
    </source>
</evidence>
<evidence type="ECO:0000313" key="10">
    <source>
        <dbReference type="EMBL" id="ANC90672.1"/>
    </source>
</evidence>
<dbReference type="GO" id="GO:0046872">
    <property type="term" value="F:metal ion binding"/>
    <property type="evidence" value="ECO:0007669"/>
    <property type="project" value="InterPro"/>
</dbReference>
<gene>
    <name evidence="10" type="ORF">A6A40_01440</name>
</gene>
<dbReference type="AlphaFoldDB" id="A0A160JD89"/>
<dbReference type="Proteomes" id="UP000077405">
    <property type="component" value="Chromosome"/>
</dbReference>
<dbReference type="Pfam" id="PF00465">
    <property type="entry name" value="Fe-ADH"/>
    <property type="match status" value="1"/>
</dbReference>
<dbReference type="PANTHER" id="PTHR11496">
    <property type="entry name" value="ALCOHOL DEHYDROGENASE"/>
    <property type="match status" value="1"/>
</dbReference>
<dbReference type="InterPro" id="IPR039697">
    <property type="entry name" value="Alcohol_dehydrogenase_Fe"/>
</dbReference>
<evidence type="ECO:0000259" key="8">
    <source>
        <dbReference type="Pfam" id="PF00465"/>
    </source>
</evidence>
<dbReference type="PROSITE" id="PS00913">
    <property type="entry name" value="ADH_IRON_1"/>
    <property type="match status" value="1"/>
</dbReference>
<sequence length="438" mass="45892">MDRETHGNAYPILPDGEEGFTVEAARMKFGPGMLAELGGDALSLGMTRVALFTDPRVAATAPFAMALDGLKRAGLDPVVYDRCRVEPTSASFLDAADFARDGGFDGYVSIGGGSVIDTAKAANLYATYPADFLAYVNKPLGEGIPVPGPVKPHIACPTTCGTGSETTGVAIFDHVEKQVKTGISSRYLRPSLAVVDPRTIDSLPPGAIAATGFDVLTHAIESHTARPFRSRPRPETPTARPPYQGANPWSDIGSLQAIRLGGQWLERAVNDPDCAEARDALMFAATLAGLAFGNAGVHIPHAMSYSVAGMNHSFTATGYEAVEPMVPHGISVVLNAPAAFRFTGPAAPEAHLRAAEALGADVRGASPEDGGELLATRLIGMMRATGLPNGLSALGYGEADIPGLVRGAAAQQRLLTIAPRPVSEDDLRGLYADAMRYW</sequence>
<dbReference type="InterPro" id="IPR056798">
    <property type="entry name" value="ADH_Fe_C"/>
</dbReference>
<dbReference type="KEGG" id="ahu:A6A40_01440"/>
<evidence type="ECO:0000256" key="7">
    <source>
        <dbReference type="SAM" id="MobiDB-lite"/>
    </source>
</evidence>
<feature type="region of interest" description="Disordered" evidence="7">
    <location>
        <begin position="224"/>
        <end position="246"/>
    </location>
</feature>
<dbReference type="Gene3D" id="1.20.1090.10">
    <property type="entry name" value="Dehydroquinate synthase-like - alpha domain"/>
    <property type="match status" value="1"/>
</dbReference>
<comment type="similarity">
    <text evidence="2">Belongs to the iron-containing alcohol dehydrogenase family. Hydroxyacid-oxoacid transhydrogenase subfamily.</text>
</comment>
<evidence type="ECO:0000256" key="4">
    <source>
        <dbReference type="ARBA" id="ARBA00022946"/>
    </source>
</evidence>
<evidence type="ECO:0000256" key="2">
    <source>
        <dbReference type="ARBA" id="ARBA00010005"/>
    </source>
</evidence>
<reference evidence="10 11" key="1">
    <citation type="journal article" date="2013" name="Int. J. Syst. Evol. Microbiol.">
        <title>Azospirillum humicireducens sp. nov., a nitrogen-fixing bacterium isolated from a microbial fuel cell.</title>
        <authorList>
            <person name="Zhou S."/>
            <person name="Han L."/>
            <person name="Wang Y."/>
            <person name="Yang G."/>
            <person name="Zhuang L."/>
            <person name="Hu P."/>
        </authorList>
    </citation>
    <scope>NUCLEOTIDE SEQUENCE [LARGE SCALE GENOMIC DNA]</scope>
    <source>
        <strain evidence="10 11">SgZ-5</strain>
    </source>
</reference>
<dbReference type="OrthoDB" id="9815791at2"/>
<protein>
    <recommendedName>
        <fullName evidence="3">hydroxyacid-oxoacid transhydrogenase</fullName>
        <ecNumber evidence="3">1.1.99.24</ecNumber>
    </recommendedName>
</protein>
<dbReference type="EC" id="1.1.99.24" evidence="3"/>
<dbReference type="Pfam" id="PF25137">
    <property type="entry name" value="ADH_Fe_C"/>
    <property type="match status" value="1"/>
</dbReference>
<keyword evidence="11" id="KW-1185">Reference proteome</keyword>
<feature type="domain" description="Fe-containing alcohol dehydrogenase-like C-terminal" evidence="9">
    <location>
        <begin position="245"/>
        <end position="435"/>
    </location>
</feature>
<organism evidence="10 11">
    <name type="scientific">Azospirillum humicireducens</name>
    <dbReference type="NCBI Taxonomy" id="1226968"/>
    <lineage>
        <taxon>Bacteria</taxon>
        <taxon>Pseudomonadati</taxon>
        <taxon>Pseudomonadota</taxon>
        <taxon>Alphaproteobacteria</taxon>
        <taxon>Rhodospirillales</taxon>
        <taxon>Azospirillaceae</taxon>
        <taxon>Azospirillum</taxon>
    </lineage>
</organism>
<dbReference type="Gene3D" id="3.40.50.1970">
    <property type="match status" value="1"/>
</dbReference>
<dbReference type="SUPFAM" id="SSF56796">
    <property type="entry name" value="Dehydroquinate synthase-like"/>
    <property type="match status" value="1"/>
</dbReference>
<dbReference type="InterPro" id="IPR001670">
    <property type="entry name" value="ADH_Fe/GldA"/>
</dbReference>
<comment type="catalytic activity">
    <reaction evidence="6">
        <text>4-hydroxybutanoate + 2-oxoglutarate = (R)-2-hydroxyglutarate + succinate semialdehyde</text>
        <dbReference type="Rhea" id="RHEA:24734"/>
        <dbReference type="ChEBI" id="CHEBI:15801"/>
        <dbReference type="ChEBI" id="CHEBI:16724"/>
        <dbReference type="ChEBI" id="CHEBI:16810"/>
        <dbReference type="ChEBI" id="CHEBI:57706"/>
        <dbReference type="EC" id="1.1.99.24"/>
    </reaction>
</comment>
<evidence type="ECO:0000313" key="11">
    <source>
        <dbReference type="Proteomes" id="UP000077405"/>
    </source>
</evidence>
<dbReference type="InterPro" id="IPR042157">
    <property type="entry name" value="HOT"/>
</dbReference>
<dbReference type="RefSeq" id="WP_063633807.1">
    <property type="nucleotide sequence ID" value="NZ_CP015285.1"/>
</dbReference>
<proteinExistence type="inferred from homology"/>
<name>A0A160JD89_9PROT</name>
<dbReference type="InterPro" id="IPR018211">
    <property type="entry name" value="ADH_Fe_CS"/>
</dbReference>
<dbReference type="STRING" id="1226968.A6A40_01440"/>
<comment type="catalytic activity">
    <reaction evidence="1">
        <text>(S)-3-hydroxybutanoate + 2-oxoglutarate = (R)-2-hydroxyglutarate + acetoacetate</text>
        <dbReference type="Rhea" id="RHEA:23048"/>
        <dbReference type="ChEBI" id="CHEBI:11047"/>
        <dbReference type="ChEBI" id="CHEBI:13705"/>
        <dbReference type="ChEBI" id="CHEBI:15801"/>
        <dbReference type="ChEBI" id="CHEBI:16810"/>
        <dbReference type="EC" id="1.1.99.24"/>
    </reaction>
</comment>
<evidence type="ECO:0000256" key="6">
    <source>
        <dbReference type="ARBA" id="ARBA00049496"/>
    </source>
</evidence>
<dbReference type="CDD" id="cd08190">
    <property type="entry name" value="HOT"/>
    <property type="match status" value="1"/>
</dbReference>